<evidence type="ECO:0000256" key="3">
    <source>
        <dbReference type="PROSITE-ProRule" id="PRU00289"/>
    </source>
</evidence>
<keyword evidence="2 3" id="KW-0067">ATP-binding</keyword>
<dbReference type="PANTHER" id="PTHR22683:SF1">
    <property type="entry name" value="TYPE VII SECRETION SYSTEM PROTEIN ESSC"/>
    <property type="match status" value="1"/>
</dbReference>
<evidence type="ECO:0000313" key="5">
    <source>
        <dbReference type="EMBL" id="QJX77053.1"/>
    </source>
</evidence>
<sequence>MSNITEDKLLAQWINRLLVDHFKKQKDEHTEKLFVKITGLTSNNIQLLLSELNLNIGSMRNFYEPVIRTITPVEGFSNFAYRDFETSTWLRNNTKSHQALILVINEMTPEAQSLENLFTVDESYLLTSRGLTSIYNILAESGQIATDEIKHIQDFIKTYQSICEPQLRNVVKFLVHVLNDNSSSVIDSIQKNLPHLNLFIDMKLKIGGAGKSRLQKNYLLANLQIKESQHEKIQNNLYLFLEQEEKNNWPDEIWESKNIDELTKEVIEFLNQTSDAFLFNDFDFVQKVTDFKVGPPTIKEQIGEVLEENKDRFDQEELKSFENGLDEVISNDSPEAIKEFVEEFEEELASKNGLVKKLNRSVEKLMNPSIYSDITLALLKETFSLIEDERENSNIINSRFNLQVITSKTSENVLTTLKLYLEGLEKLVPKITFDKLKLPTVDETSKDTDITFELKHYIDNEVIGNRKFKITSFNNLELCTLKQYAEKGILPYIKNYAESDLEILDVNNYMKSSVKNYLSMNDQNMQQHFDYFSAYLEQYLVHINKAFKEGFFVLDPQGLEQELEEVLSRVSTSSSVAKHIYQNINIIGAVDYFDTKKGESRIPDSRKLTIVNPIRLIAYLKRFETLNQFVQKWCEYATQGNLEVEKLEEYLEFAYSKVSHLAPRYFSVLEDDTYLIENDEYFGEGSFVINTKQAQNTDYLSQELSEELIKVVKNYLEVYPYAKDGLDMLLLHCQSSEVVMKCIDALFSKTKVKKMRLTIHSESAAKIHHQLNKWLQQKEEYTKSELDSKFPKIEINVISGRNLNEISNQVEKQMVDADLVVLADYFGQGEQVKYRYERVTPINSASWFETIYKEPLNNDEAVKRISYVSEHLPKTLQYFYQLQYIVQTNLMPEKNEVQLLKNMISITSEKQSALIDFMHQRFNWSVILDRYLDKTLLTKTSSEANIIQYKPKVGKSSRFKLIVSSSKYIRKLTEETNDFAYYDRLHRKLVSIMKNENISRDAIIEAVNKVKDISGALVLKVIGRGKYAHEMLATYLSTERRLTHSERNLQVWSVCDDLPWFASNKRRPDLVLTTIERENEGLKITFELLELKFINHNIFDKERFDALKQVKPGISLYNNLFRFGNEQLDTNHWRSELVQYFIEKNSYGPEHAKLLKDLQHISLDKINVSISGSVDVYCYTSNLTEYNFEQLENGVYVDSLDSNIKNYIYTRAYILNTLQADESDMPEYEELAKLESLNETLQQTFENKDIEGNSEKIEGLGKPENLEVQNIEVNKADNEEVLRTMDNLDVHTTSIVSGEKDLKNEVINTPIATIEPDNHSNYSYPEIKALNGLELEYEVEDNDSEELKNTYIRKLKYNFNHNNIHINVKESIIGSSVIRLILTLPPDLSANKIISRTKDIQLWLGLNSEPHVFINNRGMNIDIVREHPETIYFEQFMKLTREQIQQDIKKTNLIAPLGLNPLNEVIYMDFSSSLSPHLLTGGTTGSGKSVTLNSIILGIMCLYEPEQVQFMFIDPKKVEFTIYENKKHTMNVITEISEAVLVLQHMVEEMERRYTTFAQEGVTNLEEYIEEVEIVLPRIIVVFDEFADFMTQDADMKKQVENAIMRLGQKARAAGIHLIICTQNPKSDIINTNIRNNLGARLALRAADATASNIILDDSGAEKLAGKGDFLAKVHGNVERGKSPFLTPKVRRMLLKYFNKTE</sequence>
<proteinExistence type="predicted"/>
<name>A0A6M6DQ09_PRIMG</name>
<accession>A0A6M6DQ09</accession>
<organism evidence="5 6">
    <name type="scientific">Priestia megaterium</name>
    <name type="common">Bacillus megaterium</name>
    <dbReference type="NCBI Taxonomy" id="1404"/>
    <lineage>
        <taxon>Bacteria</taxon>
        <taxon>Bacillati</taxon>
        <taxon>Bacillota</taxon>
        <taxon>Bacilli</taxon>
        <taxon>Bacillales</taxon>
        <taxon>Bacillaceae</taxon>
        <taxon>Priestia</taxon>
    </lineage>
</organism>
<dbReference type="GO" id="GO:0005524">
    <property type="term" value="F:ATP binding"/>
    <property type="evidence" value="ECO:0007669"/>
    <property type="project" value="UniProtKB-UniRule"/>
</dbReference>
<dbReference type="Proteomes" id="UP000501076">
    <property type="component" value="Chromosome"/>
</dbReference>
<evidence type="ECO:0000256" key="2">
    <source>
        <dbReference type="ARBA" id="ARBA00022840"/>
    </source>
</evidence>
<evidence type="ECO:0000259" key="4">
    <source>
        <dbReference type="PROSITE" id="PS50901"/>
    </source>
</evidence>
<dbReference type="InterPro" id="IPR002543">
    <property type="entry name" value="FtsK_dom"/>
</dbReference>
<dbReference type="Gene3D" id="3.40.50.300">
    <property type="entry name" value="P-loop containing nucleotide triphosphate hydrolases"/>
    <property type="match status" value="1"/>
</dbReference>
<dbReference type="SUPFAM" id="SSF52540">
    <property type="entry name" value="P-loop containing nucleoside triphosphate hydrolases"/>
    <property type="match status" value="1"/>
</dbReference>
<feature type="binding site" evidence="3">
    <location>
        <begin position="1482"/>
        <end position="1489"/>
    </location>
    <ligand>
        <name>ATP</name>
        <dbReference type="ChEBI" id="CHEBI:30616"/>
    </ligand>
</feature>
<dbReference type="RefSeq" id="WP_171777079.1">
    <property type="nucleotide sequence ID" value="NZ_CP045272.1"/>
</dbReference>
<dbReference type="EMBL" id="CP045272">
    <property type="protein sequence ID" value="QJX77053.1"/>
    <property type="molecule type" value="Genomic_DNA"/>
</dbReference>
<feature type="domain" description="FtsK" evidence="4">
    <location>
        <begin position="1462"/>
        <end position="1653"/>
    </location>
</feature>
<evidence type="ECO:0000256" key="1">
    <source>
        <dbReference type="ARBA" id="ARBA00022741"/>
    </source>
</evidence>
<dbReference type="Pfam" id="PF01580">
    <property type="entry name" value="FtsK_SpoIIIE"/>
    <property type="match status" value="1"/>
</dbReference>
<reference evidence="5 6" key="1">
    <citation type="submission" date="2019-10" db="EMBL/GenBank/DDBJ databases">
        <title>Complete genome sequences for adaption low water activity.</title>
        <authorList>
            <person name="Zhao L."/>
            <person name="Zhong J."/>
        </authorList>
    </citation>
    <scope>NUCLEOTIDE SEQUENCE [LARGE SCALE GENOMIC DNA]</scope>
    <source>
        <strain evidence="5 6">FDU301</strain>
    </source>
</reference>
<dbReference type="PROSITE" id="PS50901">
    <property type="entry name" value="FTSK"/>
    <property type="match status" value="1"/>
</dbReference>
<dbReference type="PANTHER" id="PTHR22683">
    <property type="entry name" value="SPORULATION PROTEIN RELATED"/>
    <property type="match status" value="1"/>
</dbReference>
<dbReference type="GO" id="GO:0003677">
    <property type="term" value="F:DNA binding"/>
    <property type="evidence" value="ECO:0007669"/>
    <property type="project" value="InterPro"/>
</dbReference>
<keyword evidence="1 3" id="KW-0547">Nucleotide-binding</keyword>
<gene>
    <name evidence="5" type="ORF">FDZ14_12895</name>
</gene>
<dbReference type="InterPro" id="IPR050206">
    <property type="entry name" value="FtsK/SpoIIIE/SftA"/>
</dbReference>
<dbReference type="InterPro" id="IPR027417">
    <property type="entry name" value="P-loop_NTPase"/>
</dbReference>
<dbReference type="PROSITE" id="PS50896">
    <property type="entry name" value="LISH"/>
    <property type="match status" value="1"/>
</dbReference>
<dbReference type="InterPro" id="IPR006594">
    <property type="entry name" value="LisH"/>
</dbReference>
<protein>
    <submittedName>
        <fullName evidence="5">DNA translocase FtsK</fullName>
    </submittedName>
</protein>
<evidence type="ECO:0000313" key="6">
    <source>
        <dbReference type="Proteomes" id="UP000501076"/>
    </source>
</evidence>